<comment type="caution">
    <text evidence="2">The sequence shown here is derived from an EMBL/GenBank/DDBJ whole genome shotgun (WGS) entry which is preliminary data.</text>
</comment>
<proteinExistence type="predicted"/>
<feature type="region of interest" description="Disordered" evidence="1">
    <location>
        <begin position="71"/>
        <end position="105"/>
    </location>
</feature>
<evidence type="ECO:0000313" key="2">
    <source>
        <dbReference type="EMBL" id="MDX8126469.1"/>
    </source>
</evidence>
<feature type="compositionally biased region" description="Low complexity" evidence="1">
    <location>
        <begin position="96"/>
        <end position="105"/>
    </location>
</feature>
<sequence length="124" mass="13655">MSEQTHSQLPFVPRFIRIRDAPFYLGMDKNRFNAEVRPALTEIKIGTQGIAFDRNELDAWADDYVRRVGTPGNQKLEKETWQRKSLASSNGATAGTSTKSSKANAFAKALAQATSKKPKGISPA</sequence>
<evidence type="ECO:0008006" key="4">
    <source>
        <dbReference type="Google" id="ProtNLM"/>
    </source>
</evidence>
<dbReference type="Proteomes" id="UP001284537">
    <property type="component" value="Unassembled WGS sequence"/>
</dbReference>
<reference evidence="2 3" key="1">
    <citation type="submission" date="2023-11" db="EMBL/GenBank/DDBJ databases">
        <authorList>
            <person name="Ouyang M.-Y."/>
        </authorList>
    </citation>
    <scope>NUCLEOTIDE SEQUENCE [LARGE SCALE GENOMIC DNA]</scope>
    <source>
        <strain evidence="2 3">OY6</strain>
    </source>
</reference>
<dbReference type="RefSeq" id="WP_319960648.1">
    <property type="nucleotide sequence ID" value="NZ_JAXARY010000002.1"/>
</dbReference>
<evidence type="ECO:0000313" key="3">
    <source>
        <dbReference type="Proteomes" id="UP001284537"/>
    </source>
</evidence>
<feature type="compositionally biased region" description="Polar residues" evidence="1">
    <location>
        <begin position="83"/>
        <end position="95"/>
    </location>
</feature>
<organism evidence="2 3">
    <name type="scientific">Methylomonas defluvii</name>
    <dbReference type="NCBI Taxonomy" id="3045149"/>
    <lineage>
        <taxon>Bacteria</taxon>
        <taxon>Pseudomonadati</taxon>
        <taxon>Pseudomonadota</taxon>
        <taxon>Gammaproteobacteria</taxon>
        <taxon>Methylococcales</taxon>
        <taxon>Methylococcaceae</taxon>
        <taxon>Methylomonas</taxon>
    </lineage>
</organism>
<keyword evidence="3" id="KW-1185">Reference proteome</keyword>
<accession>A0ABU4UAJ2</accession>
<protein>
    <recommendedName>
        <fullName evidence="4">AlpA family transcriptional regulator</fullName>
    </recommendedName>
</protein>
<gene>
    <name evidence="2" type="ORF">QLH52_04195</name>
</gene>
<name>A0ABU4UAJ2_9GAMM</name>
<dbReference type="EMBL" id="JAXARY010000002">
    <property type="protein sequence ID" value="MDX8126469.1"/>
    <property type="molecule type" value="Genomic_DNA"/>
</dbReference>
<evidence type="ECO:0000256" key="1">
    <source>
        <dbReference type="SAM" id="MobiDB-lite"/>
    </source>
</evidence>